<keyword evidence="1" id="KW-0472">Membrane</keyword>
<organism evidence="2 3">
    <name type="scientific">Roseobacter sinensis</name>
    <dbReference type="NCBI Taxonomy" id="2931391"/>
    <lineage>
        <taxon>Bacteria</taxon>
        <taxon>Pseudomonadati</taxon>
        <taxon>Pseudomonadota</taxon>
        <taxon>Alphaproteobacteria</taxon>
        <taxon>Rhodobacterales</taxon>
        <taxon>Roseobacteraceae</taxon>
        <taxon>Roseobacter</taxon>
    </lineage>
</organism>
<keyword evidence="3" id="KW-1185">Reference proteome</keyword>
<keyword evidence="1" id="KW-1133">Transmembrane helix</keyword>
<keyword evidence="1" id="KW-0812">Transmembrane</keyword>
<evidence type="ECO:0000256" key="1">
    <source>
        <dbReference type="SAM" id="Phobius"/>
    </source>
</evidence>
<name>A0ABT3BJC1_9RHOB</name>
<gene>
    <name evidence="2" type="ORF">MUB52_19720</name>
</gene>
<feature type="transmembrane region" description="Helical" evidence="1">
    <location>
        <begin position="39"/>
        <end position="59"/>
    </location>
</feature>
<dbReference type="RefSeq" id="WP_263845879.1">
    <property type="nucleotide sequence ID" value="NZ_JALIEB010000018.1"/>
</dbReference>
<evidence type="ECO:0000313" key="3">
    <source>
        <dbReference type="Proteomes" id="UP001208690"/>
    </source>
</evidence>
<dbReference type="Proteomes" id="UP001208690">
    <property type="component" value="Unassembled WGS sequence"/>
</dbReference>
<reference evidence="2 3" key="1">
    <citation type="submission" date="2022-04" db="EMBL/GenBank/DDBJ databases">
        <title>Roseobacter sp. WL0113 is a bacterium isolated from neritic sediment.</title>
        <authorList>
            <person name="Wang L."/>
            <person name="He W."/>
            <person name="Zhang D.-F."/>
        </authorList>
    </citation>
    <scope>NUCLEOTIDE SEQUENCE [LARGE SCALE GENOMIC DNA]</scope>
    <source>
        <strain evidence="2 3">WL0113</strain>
    </source>
</reference>
<protein>
    <submittedName>
        <fullName evidence="2">Uncharacterized protein</fullName>
    </submittedName>
</protein>
<feature type="transmembrane region" description="Helical" evidence="1">
    <location>
        <begin position="12"/>
        <end position="33"/>
    </location>
</feature>
<accession>A0ABT3BJC1</accession>
<evidence type="ECO:0000313" key="2">
    <source>
        <dbReference type="EMBL" id="MCV3273667.1"/>
    </source>
</evidence>
<feature type="transmembrane region" description="Helical" evidence="1">
    <location>
        <begin position="71"/>
        <end position="92"/>
    </location>
</feature>
<proteinExistence type="predicted"/>
<comment type="caution">
    <text evidence="2">The sequence shown here is derived from an EMBL/GenBank/DDBJ whole genome shotgun (WGS) entry which is preliminary data.</text>
</comment>
<dbReference type="EMBL" id="JALIEB010000018">
    <property type="protein sequence ID" value="MCV3273667.1"/>
    <property type="molecule type" value="Genomic_DNA"/>
</dbReference>
<sequence length="94" mass="10551">MFDRFVRWILRPLPRLVMGTLLSIMWVVNIWLTGPELDMILVLIIMILGTIYAGLEWRGHPGIPPREQREISPWLLAFIGGALGLAALFAVLGG</sequence>